<reference evidence="2 3" key="1">
    <citation type="submission" date="2017-09" db="EMBL/GenBank/DDBJ databases">
        <authorList>
            <person name="Ehlers B."/>
            <person name="Leendertz F.H."/>
        </authorList>
    </citation>
    <scope>NUCLEOTIDE SEQUENCE [LARGE SCALE GENOMIC DNA]</scope>
    <source>
        <strain evidence="2 3">CGMCC 1.05381</strain>
    </source>
</reference>
<evidence type="ECO:0000259" key="1">
    <source>
        <dbReference type="Pfam" id="PF13712"/>
    </source>
</evidence>
<evidence type="ECO:0000313" key="2">
    <source>
        <dbReference type="EMBL" id="SOE52770.1"/>
    </source>
</evidence>
<evidence type="ECO:0000313" key="3">
    <source>
        <dbReference type="Proteomes" id="UP000219440"/>
    </source>
</evidence>
<keyword evidence="2" id="KW-0808">Transferase</keyword>
<feature type="domain" description="Streptomycin biosynthesis protein StrF" evidence="1">
    <location>
        <begin position="13"/>
        <end position="181"/>
    </location>
</feature>
<organism evidence="2 3">
    <name type="scientific">Salinibacterium xinjiangense</name>
    <dbReference type="NCBI Taxonomy" id="386302"/>
    <lineage>
        <taxon>Bacteria</taxon>
        <taxon>Bacillati</taxon>
        <taxon>Actinomycetota</taxon>
        <taxon>Actinomycetes</taxon>
        <taxon>Micrococcales</taxon>
        <taxon>Microbacteriaceae</taxon>
        <taxon>Salinibacterium</taxon>
    </lineage>
</organism>
<dbReference type="GO" id="GO:0016740">
    <property type="term" value="F:transferase activity"/>
    <property type="evidence" value="ECO:0007669"/>
    <property type="project" value="UniProtKB-KW"/>
</dbReference>
<dbReference type="EMBL" id="OCST01000001">
    <property type="protein sequence ID" value="SOE52770.1"/>
    <property type="molecule type" value="Genomic_DNA"/>
</dbReference>
<protein>
    <submittedName>
        <fullName evidence="2">Glycosyltransferase like family protein</fullName>
    </submittedName>
</protein>
<dbReference type="InterPro" id="IPR029044">
    <property type="entry name" value="Nucleotide-diphossugar_trans"/>
</dbReference>
<dbReference type="InterPro" id="IPR059123">
    <property type="entry name" value="StrF_dom"/>
</dbReference>
<dbReference type="Pfam" id="PF13712">
    <property type="entry name" value="Glyco_tranf_2_5"/>
    <property type="match status" value="1"/>
</dbReference>
<sequence>MSAPVRLRTPVSIVCVYNDSVVFEQCLSRSVAAGLSDAPDTEFLPVDNREGDYPSAGAALNHAARTARNDVVVFVHQDVVLHSLAELERAAHILMSETTIGVIGAVGIDGRRRIVGRMRDRVVQIGESTPVPRDVDSLDEVLFMVRRELVLASPLSEDPLLAWHAYGVEYSARVRRAGMRATAMDLAITHNSLTTNLDRLDLAHRKVGVDYPELLPIHTTCGTVHKRSRLGQLVHTLRRVRGAAIWWGESWEARAITRESHAPVVLADIRLIIDEALRRGEMSGLRVLDLASTPGTSVDRLARFDRDYDVSAVSLTNAQKIVNDHPVDQAILLTGMQRADLSSLHLPGERTHIIGFWRATGLWMLVGIDSATLAPLWSTARNRPFAGIVPERRP</sequence>
<dbReference type="Proteomes" id="UP000219440">
    <property type="component" value="Unassembled WGS sequence"/>
</dbReference>
<dbReference type="Gene3D" id="3.90.550.10">
    <property type="entry name" value="Spore Coat Polysaccharide Biosynthesis Protein SpsA, Chain A"/>
    <property type="match status" value="1"/>
</dbReference>
<name>A0A2C8YQJ5_9MICO</name>
<gene>
    <name evidence="2" type="ORF">SAMN06296378_0456</name>
</gene>
<dbReference type="AlphaFoldDB" id="A0A2C8YQJ5"/>
<accession>A0A2C8YQJ5</accession>
<dbReference type="OrthoDB" id="3765847at2"/>
<dbReference type="RefSeq" id="WP_097059590.1">
    <property type="nucleotide sequence ID" value="NZ_BMLC01000002.1"/>
</dbReference>
<proteinExistence type="predicted"/>
<keyword evidence="3" id="KW-1185">Reference proteome</keyword>
<dbReference type="SUPFAM" id="SSF53448">
    <property type="entry name" value="Nucleotide-diphospho-sugar transferases"/>
    <property type="match status" value="1"/>
</dbReference>